<gene>
    <name evidence="2" type="ORF">LNAOJCKE_0875</name>
</gene>
<evidence type="ECO:0000313" key="3">
    <source>
        <dbReference type="Proteomes" id="UP001055039"/>
    </source>
</evidence>
<evidence type="ECO:0000313" key="2">
    <source>
        <dbReference type="EMBL" id="GJE63678.1"/>
    </source>
</evidence>
<accession>A0ABQ4U9H8</accession>
<dbReference type="InterPro" id="IPR050706">
    <property type="entry name" value="Cyclic-di-GMP_PDE-like"/>
</dbReference>
<comment type="caution">
    <text evidence="2">The sequence shown here is derived from an EMBL/GenBank/DDBJ whole genome shotgun (WGS) entry which is preliminary data.</text>
</comment>
<sequence length="91" mass="10029">MSYLCRFPFDKIKIDRSFIRDIDEPEAAAVVRAVVGLGERLGMTVTAEGVETEEQLARVRRKGCTEAQGFLLGRPVPAPQARALVTRRAVA</sequence>
<dbReference type="SUPFAM" id="SSF141868">
    <property type="entry name" value="EAL domain-like"/>
    <property type="match status" value="1"/>
</dbReference>
<dbReference type="Proteomes" id="UP001055039">
    <property type="component" value="Unassembled WGS sequence"/>
</dbReference>
<name>A0ABQ4U9H8_9HYPH</name>
<dbReference type="Pfam" id="PF00563">
    <property type="entry name" value="EAL"/>
    <property type="match status" value="1"/>
</dbReference>
<proteinExistence type="predicted"/>
<dbReference type="CDD" id="cd01948">
    <property type="entry name" value="EAL"/>
    <property type="match status" value="1"/>
</dbReference>
<dbReference type="Gene3D" id="3.20.20.450">
    <property type="entry name" value="EAL domain"/>
    <property type="match status" value="1"/>
</dbReference>
<organism evidence="2 3">
    <name type="scientific">Methylorubrum aminovorans</name>
    <dbReference type="NCBI Taxonomy" id="269069"/>
    <lineage>
        <taxon>Bacteria</taxon>
        <taxon>Pseudomonadati</taxon>
        <taxon>Pseudomonadota</taxon>
        <taxon>Alphaproteobacteria</taxon>
        <taxon>Hyphomicrobiales</taxon>
        <taxon>Methylobacteriaceae</taxon>
        <taxon>Methylorubrum</taxon>
    </lineage>
</organism>
<keyword evidence="3" id="KW-1185">Reference proteome</keyword>
<dbReference type="EMBL" id="BPRC01000001">
    <property type="protein sequence ID" value="GJE63678.1"/>
    <property type="molecule type" value="Genomic_DNA"/>
</dbReference>
<dbReference type="InterPro" id="IPR035919">
    <property type="entry name" value="EAL_sf"/>
</dbReference>
<reference evidence="2" key="1">
    <citation type="journal article" date="2021" name="Front. Microbiol.">
        <title>Comprehensive Comparative Genomics and Phenotyping of Methylobacterium Species.</title>
        <authorList>
            <person name="Alessa O."/>
            <person name="Ogura Y."/>
            <person name="Fujitani Y."/>
            <person name="Takami H."/>
            <person name="Hayashi T."/>
            <person name="Sahin N."/>
            <person name="Tani A."/>
        </authorList>
    </citation>
    <scope>NUCLEOTIDE SEQUENCE</scope>
    <source>
        <strain evidence="2">NBRC 15686</strain>
    </source>
</reference>
<reference evidence="2" key="2">
    <citation type="submission" date="2021-08" db="EMBL/GenBank/DDBJ databases">
        <authorList>
            <person name="Tani A."/>
            <person name="Ola A."/>
            <person name="Ogura Y."/>
            <person name="Katsura K."/>
            <person name="Hayashi T."/>
        </authorList>
    </citation>
    <scope>NUCLEOTIDE SEQUENCE</scope>
    <source>
        <strain evidence="2">NBRC 15686</strain>
    </source>
</reference>
<dbReference type="PANTHER" id="PTHR33121">
    <property type="entry name" value="CYCLIC DI-GMP PHOSPHODIESTERASE PDEF"/>
    <property type="match status" value="1"/>
</dbReference>
<dbReference type="PANTHER" id="PTHR33121:SF79">
    <property type="entry name" value="CYCLIC DI-GMP PHOSPHODIESTERASE PDED-RELATED"/>
    <property type="match status" value="1"/>
</dbReference>
<evidence type="ECO:0000259" key="1">
    <source>
        <dbReference type="PROSITE" id="PS50883"/>
    </source>
</evidence>
<protein>
    <submittedName>
        <fullName evidence="2">Signaling protein</fullName>
    </submittedName>
</protein>
<dbReference type="PROSITE" id="PS50883">
    <property type="entry name" value="EAL"/>
    <property type="match status" value="1"/>
</dbReference>
<feature type="domain" description="EAL" evidence="1">
    <location>
        <begin position="1"/>
        <end position="89"/>
    </location>
</feature>
<dbReference type="InterPro" id="IPR001633">
    <property type="entry name" value="EAL_dom"/>
</dbReference>